<dbReference type="STRING" id="1210090.GCA_001613185_00903"/>
<dbReference type="Proteomes" id="UP000252586">
    <property type="component" value="Unassembled WGS sequence"/>
</dbReference>
<accession>A0A366DPY1</accession>
<sequence length="439" mass="49197">MHLPRPKNDEYAAVVVRVPTPVPLLGRDRVVGVPVLGRQAIVPKYQIHPGQLALMFPTEVQLGPEYAKAANLFRDSALNADPSVVGYLEPNRRVRAIRIGGHRSDALLLPLETLTALGLDAGLLAEGDIFDKFADIEICRKYIPPQTGRALNAQPRTRVRVVERHFPEHLDTGNYWRLRASKLLDEDDEIVVTQKLHGTSIRVGMVPVQLPRPVRPLTRLARWFADRAGVPIQTYEYAPVYGSRRVVKGTGRSNHHYTPVDGVDLWTRHGRMLDGLLPEGVLVFGELIGWADSHTPIQRGYTYRIDPGKAEMYVYRVARINAQGYLTDLVWDQLEEACATYGLVPVPVLWRGRAADFTVEDWMDRRYHDEGYVQAVRLDAGSLPDEGVVIRRDRGAVPLLLKAKSAEFLRYETGQADAGRRDIETAESTVPEQDSEVAA</sequence>
<name>A0A366DPY1_9NOCA</name>
<protein>
    <submittedName>
        <fullName evidence="3">RNA ligase</fullName>
    </submittedName>
</protein>
<dbReference type="GO" id="GO:0016874">
    <property type="term" value="F:ligase activity"/>
    <property type="evidence" value="ECO:0007669"/>
    <property type="project" value="UniProtKB-KW"/>
</dbReference>
<dbReference type="RefSeq" id="WP_067503728.1">
    <property type="nucleotide sequence ID" value="NZ_QNRE01000004.1"/>
</dbReference>
<feature type="domain" description="RNA ligase" evidence="2">
    <location>
        <begin position="188"/>
        <end position="394"/>
    </location>
</feature>
<evidence type="ECO:0000313" key="4">
    <source>
        <dbReference type="Proteomes" id="UP000252586"/>
    </source>
</evidence>
<evidence type="ECO:0000256" key="1">
    <source>
        <dbReference type="SAM" id="MobiDB-lite"/>
    </source>
</evidence>
<dbReference type="EMBL" id="QNRE01000004">
    <property type="protein sequence ID" value="RBO91334.1"/>
    <property type="molecule type" value="Genomic_DNA"/>
</dbReference>
<organism evidence="3 4">
    <name type="scientific">Nocardia puris</name>
    <dbReference type="NCBI Taxonomy" id="208602"/>
    <lineage>
        <taxon>Bacteria</taxon>
        <taxon>Bacillati</taxon>
        <taxon>Actinomycetota</taxon>
        <taxon>Actinomycetes</taxon>
        <taxon>Mycobacteriales</taxon>
        <taxon>Nocardiaceae</taxon>
        <taxon>Nocardia</taxon>
    </lineage>
</organism>
<gene>
    <name evidence="3" type="ORF">DFR74_10436</name>
</gene>
<evidence type="ECO:0000259" key="2">
    <source>
        <dbReference type="Pfam" id="PF09414"/>
    </source>
</evidence>
<comment type="caution">
    <text evidence="3">The sequence shown here is derived from an EMBL/GenBank/DDBJ whole genome shotgun (WGS) entry which is preliminary data.</text>
</comment>
<dbReference type="InterPro" id="IPR021122">
    <property type="entry name" value="RNA_ligase_dom_REL/Rnl2"/>
</dbReference>
<reference evidence="3 4" key="1">
    <citation type="submission" date="2018-06" db="EMBL/GenBank/DDBJ databases">
        <title>Genomic Encyclopedia of Type Strains, Phase IV (KMG-IV): sequencing the most valuable type-strain genomes for metagenomic binning, comparative biology and taxonomic classification.</title>
        <authorList>
            <person name="Goeker M."/>
        </authorList>
    </citation>
    <scope>NUCLEOTIDE SEQUENCE [LARGE SCALE GENOMIC DNA]</scope>
    <source>
        <strain evidence="3 4">DSM 44599</strain>
    </source>
</reference>
<dbReference type="Pfam" id="PF09414">
    <property type="entry name" value="RNA_ligase"/>
    <property type="match status" value="1"/>
</dbReference>
<feature type="region of interest" description="Disordered" evidence="1">
    <location>
        <begin position="415"/>
        <end position="439"/>
    </location>
</feature>
<dbReference type="SUPFAM" id="SSF56091">
    <property type="entry name" value="DNA ligase/mRNA capping enzyme, catalytic domain"/>
    <property type="match status" value="1"/>
</dbReference>
<keyword evidence="3" id="KW-0436">Ligase</keyword>
<keyword evidence="4" id="KW-1185">Reference proteome</keyword>
<proteinExistence type="predicted"/>
<dbReference type="AlphaFoldDB" id="A0A366DPY1"/>
<evidence type="ECO:0000313" key="3">
    <source>
        <dbReference type="EMBL" id="RBO91334.1"/>
    </source>
</evidence>